<feature type="region of interest" description="Disordered" evidence="1">
    <location>
        <begin position="200"/>
        <end position="240"/>
    </location>
</feature>
<gene>
    <name evidence="2" type="ORF">E1294_42040</name>
</gene>
<evidence type="ECO:0000313" key="3">
    <source>
        <dbReference type="Proteomes" id="UP000294543"/>
    </source>
</evidence>
<name>A0A4R4WHV4_9ACTN</name>
<evidence type="ECO:0000256" key="1">
    <source>
        <dbReference type="SAM" id="MobiDB-lite"/>
    </source>
</evidence>
<sequence>MNDHEHDDAVPQTRLADRMDLNAIAERLKLPRDEVGEWPARYKATPRPFPRPYKGTYRWSEVEQWLDRRNMTVEEIADERGMSPHTIAFHRGNDAAFPPQTGRRAQGRGRPQAVYDAAAIVLFYADKAHASAGRAVSGVDRILHRGDPDERVGWKTIAARLNVSYNTVRSFPALYRDTDNPFPLKGDDGKHRWGDVYKWNENRRGSGRRGPHTDTGAKDTRSPAQRRARRPEGFAPDEQVTDATIAERFGVGLATVSTWRSKYASAAVPFPPLDRANRTCLWGDVVAWDDWRHGAVGEREG</sequence>
<evidence type="ECO:0000313" key="2">
    <source>
        <dbReference type="EMBL" id="TDD13160.1"/>
    </source>
</evidence>
<dbReference type="AlphaFoldDB" id="A0A4R4WHV4"/>
<accession>A0A4R4WHV4</accession>
<feature type="compositionally biased region" description="Basic and acidic residues" evidence="1">
    <location>
        <begin position="211"/>
        <end position="221"/>
    </location>
</feature>
<comment type="caution">
    <text evidence="2">The sequence shown here is derived from an EMBL/GenBank/DDBJ whole genome shotgun (WGS) entry which is preliminary data.</text>
</comment>
<dbReference type="Proteomes" id="UP000294543">
    <property type="component" value="Unassembled WGS sequence"/>
</dbReference>
<proteinExistence type="predicted"/>
<keyword evidence="3" id="KW-1185">Reference proteome</keyword>
<dbReference type="EMBL" id="SMKP01000184">
    <property type="protein sequence ID" value="TDD13160.1"/>
    <property type="molecule type" value="Genomic_DNA"/>
</dbReference>
<reference evidence="2 3" key="1">
    <citation type="submission" date="2019-03" db="EMBL/GenBank/DDBJ databases">
        <title>Draft genome sequences of novel Actinobacteria.</title>
        <authorList>
            <person name="Sahin N."/>
            <person name="Ay H."/>
            <person name="Saygin H."/>
        </authorList>
    </citation>
    <scope>NUCLEOTIDE SEQUENCE [LARGE SCALE GENOMIC DNA]</scope>
    <source>
        <strain evidence="2 3">KC712</strain>
    </source>
</reference>
<organism evidence="2 3">
    <name type="scientific">Nonomuraea diastatica</name>
    <dbReference type="NCBI Taxonomy" id="1848329"/>
    <lineage>
        <taxon>Bacteria</taxon>
        <taxon>Bacillati</taxon>
        <taxon>Actinomycetota</taxon>
        <taxon>Actinomycetes</taxon>
        <taxon>Streptosporangiales</taxon>
        <taxon>Streptosporangiaceae</taxon>
        <taxon>Nonomuraea</taxon>
    </lineage>
</organism>
<dbReference type="RefSeq" id="WP_132516692.1">
    <property type="nucleotide sequence ID" value="NZ_SMKP01000184.1"/>
</dbReference>
<protein>
    <submittedName>
        <fullName evidence="2">Uncharacterized protein</fullName>
    </submittedName>
</protein>